<evidence type="ECO:0000313" key="1">
    <source>
        <dbReference type="EMBL" id="PKY70831.1"/>
    </source>
</evidence>
<comment type="caution">
    <text evidence="1">The sequence shown here is derived from an EMBL/GenBank/DDBJ whole genome shotgun (WGS) entry which is preliminary data.</text>
</comment>
<reference evidence="1 2" key="1">
    <citation type="submission" date="2017-12" db="EMBL/GenBank/DDBJ databases">
        <title>Phylogenetic diversity of female urinary microbiome.</title>
        <authorList>
            <person name="Thomas-White K."/>
            <person name="Wolfe A.J."/>
        </authorList>
    </citation>
    <scope>NUCLEOTIDE SEQUENCE [LARGE SCALE GENOMIC DNA]</scope>
    <source>
        <strain evidence="1 2">UMB0426</strain>
    </source>
</reference>
<sequence>MKIDEGVITAPSASMEEFSLTLPANSLNKFRTPSTSEYGDYSIEVHDEGDGAFRSLFHIPNSSSPKEYSIEIDSNYLLTYLEDGGIAVWDQEDNLVGTFTPPWAVDAKGSNVNTDYIIDGNRLIQRVHTDAATIYPVVADPFWIPALGVMANFTRHALTQMAARSVSKELVKQVVRNGAKTAGKKGTSVFTQGKGKNRIRVIVANKTGNIITVTKG</sequence>
<dbReference type="Proteomes" id="UP000242755">
    <property type="component" value="Unassembled WGS sequence"/>
</dbReference>
<name>A0A2I1II73_9MICO</name>
<proteinExistence type="predicted"/>
<dbReference type="AlphaFoldDB" id="A0A2I1II73"/>
<evidence type="ECO:0000313" key="2">
    <source>
        <dbReference type="Proteomes" id="UP000242755"/>
    </source>
</evidence>
<gene>
    <name evidence="1" type="ORF">CYJ40_01870</name>
</gene>
<dbReference type="EMBL" id="PKGO01000002">
    <property type="protein sequence ID" value="PKY70831.1"/>
    <property type="molecule type" value="Genomic_DNA"/>
</dbReference>
<evidence type="ECO:0008006" key="3">
    <source>
        <dbReference type="Google" id="ProtNLM"/>
    </source>
</evidence>
<dbReference type="Pfam" id="PF14076">
    <property type="entry name" value="DUF4258"/>
    <property type="match status" value="1"/>
</dbReference>
<organism evidence="1 2">
    <name type="scientific">Brevibacterium ravenspurgense</name>
    <dbReference type="NCBI Taxonomy" id="479117"/>
    <lineage>
        <taxon>Bacteria</taxon>
        <taxon>Bacillati</taxon>
        <taxon>Actinomycetota</taxon>
        <taxon>Actinomycetes</taxon>
        <taxon>Micrococcales</taxon>
        <taxon>Brevibacteriaceae</taxon>
        <taxon>Brevibacterium</taxon>
    </lineage>
</organism>
<protein>
    <recommendedName>
        <fullName evidence="3">DUF4258 domain-containing protein</fullName>
    </recommendedName>
</protein>
<dbReference type="InterPro" id="IPR025354">
    <property type="entry name" value="DUF4258"/>
</dbReference>
<accession>A0A2I1II73</accession>